<evidence type="ECO:0000313" key="11">
    <source>
        <dbReference type="Proteomes" id="UP000326759"/>
    </source>
</evidence>
<dbReference type="GO" id="GO:0061617">
    <property type="term" value="C:MICOS complex"/>
    <property type="evidence" value="ECO:0007669"/>
    <property type="project" value="UniProtKB-UniRule"/>
</dbReference>
<evidence type="ECO:0000256" key="7">
    <source>
        <dbReference type="RuleBase" id="RU363021"/>
    </source>
</evidence>
<feature type="compositionally biased region" description="Basic and acidic residues" evidence="8">
    <location>
        <begin position="294"/>
        <end position="304"/>
    </location>
</feature>
<evidence type="ECO:0000256" key="2">
    <source>
        <dbReference type="ARBA" id="ARBA00010904"/>
    </source>
</evidence>
<feature type="signal peptide" evidence="9">
    <location>
        <begin position="1"/>
        <end position="22"/>
    </location>
</feature>
<evidence type="ECO:0000256" key="8">
    <source>
        <dbReference type="SAM" id="MobiDB-lite"/>
    </source>
</evidence>
<dbReference type="OrthoDB" id="5973346at2759"/>
<organism evidence="10 11">
    <name type="scientific">Armadillidium nasatum</name>
    <dbReference type="NCBI Taxonomy" id="96803"/>
    <lineage>
        <taxon>Eukaryota</taxon>
        <taxon>Metazoa</taxon>
        <taxon>Ecdysozoa</taxon>
        <taxon>Arthropoda</taxon>
        <taxon>Crustacea</taxon>
        <taxon>Multicrustacea</taxon>
        <taxon>Malacostraca</taxon>
        <taxon>Eumalacostraca</taxon>
        <taxon>Peracarida</taxon>
        <taxon>Isopoda</taxon>
        <taxon>Oniscidea</taxon>
        <taxon>Crinocheta</taxon>
        <taxon>Armadillidiidae</taxon>
        <taxon>Armadillidium</taxon>
    </lineage>
</organism>
<sequence>MRQSGKLIFSLAGLTVATPVECKSEKRKEKKGNLIRPSQLPLYESPEDLYSFEYHGKEKSKIEEGVAVARKEFQSAYEATSGIRDNVQHYYETGKAHTLTSWSYVRDEDNVSAKIGAISAGGLLALLIGGRRKGIFKKLFYTSLGVGGVASLVYPKESKKISQELFNNAGDYSVIAYNFVAGVKPQGESQTPSKSPQENQKPKNIPPKTEVSMNIGSSVDSFQSLARQASDVTIWGFRLFDRSDKSPSVKESQPKENDKEVIVKENKKDVIVKIKPQPSTTPPPIKGDIGQSNPEDKDMYTTRS</sequence>
<dbReference type="Proteomes" id="UP000326759">
    <property type="component" value="Unassembled WGS sequence"/>
</dbReference>
<evidence type="ECO:0000256" key="1">
    <source>
        <dbReference type="ARBA" id="ARBA00004325"/>
    </source>
</evidence>
<gene>
    <name evidence="10" type="ORF">Anas_06607</name>
</gene>
<keyword evidence="9" id="KW-0732">Signal</keyword>
<keyword evidence="4" id="KW-1133">Transmembrane helix</keyword>
<keyword evidence="3" id="KW-0812">Transmembrane</keyword>
<keyword evidence="7" id="KW-0999">Mitochondrion inner membrane</keyword>
<evidence type="ECO:0000256" key="4">
    <source>
        <dbReference type="ARBA" id="ARBA00022989"/>
    </source>
</evidence>
<comment type="function">
    <text evidence="7">Component of the MICOS complex, a large protein complex of the mitochondrial inner membrane that plays crucial roles in the maintenance of crista junctions, inner membrane architecture, and formation of contact sites to the outer membrane.</text>
</comment>
<keyword evidence="6" id="KW-0472">Membrane</keyword>
<comment type="caution">
    <text evidence="10">The sequence shown here is derived from an EMBL/GenBank/DDBJ whole genome shotgun (WGS) entry which is preliminary data.</text>
</comment>
<dbReference type="GO" id="GO:0042407">
    <property type="term" value="P:cristae formation"/>
    <property type="evidence" value="ECO:0007669"/>
    <property type="project" value="InterPro"/>
</dbReference>
<feature type="region of interest" description="Disordered" evidence="8">
    <location>
        <begin position="186"/>
        <end position="213"/>
    </location>
</feature>
<evidence type="ECO:0000256" key="3">
    <source>
        <dbReference type="ARBA" id="ARBA00022692"/>
    </source>
</evidence>
<keyword evidence="5 7" id="KW-0496">Mitochondrion</keyword>
<reference evidence="10 11" key="1">
    <citation type="journal article" date="2019" name="PLoS Biol.">
        <title>Sex chromosomes control vertical transmission of feminizing Wolbachia symbionts in an isopod.</title>
        <authorList>
            <person name="Becking T."/>
            <person name="Chebbi M.A."/>
            <person name="Giraud I."/>
            <person name="Moumen B."/>
            <person name="Laverre T."/>
            <person name="Caubet Y."/>
            <person name="Peccoud J."/>
            <person name="Gilbert C."/>
            <person name="Cordaux R."/>
        </authorList>
    </citation>
    <scope>NUCLEOTIDE SEQUENCE [LARGE SCALE GENOMIC DNA]</scope>
    <source>
        <strain evidence="10">ANa2</strain>
        <tissue evidence="10">Whole body excluding digestive tract and cuticle</tissue>
    </source>
</reference>
<dbReference type="Pfam" id="PF09769">
    <property type="entry name" value="ApoO"/>
    <property type="match status" value="1"/>
</dbReference>
<accession>A0A5N5T4M6</accession>
<name>A0A5N5T4M6_9CRUS</name>
<protein>
    <recommendedName>
        <fullName evidence="7">MICOS complex subunit</fullName>
    </recommendedName>
</protein>
<dbReference type="PANTHER" id="PTHR14564">
    <property type="entry name" value="MICOS COMPLEX SUBUNIT MIC26 / MIC27 FAMILY MEMBER"/>
    <property type="match status" value="1"/>
</dbReference>
<dbReference type="InterPro" id="IPR019166">
    <property type="entry name" value="MIC26/MIC27"/>
</dbReference>
<feature type="region of interest" description="Disordered" evidence="8">
    <location>
        <begin position="244"/>
        <end position="304"/>
    </location>
</feature>
<evidence type="ECO:0000256" key="9">
    <source>
        <dbReference type="SAM" id="SignalP"/>
    </source>
</evidence>
<evidence type="ECO:0000313" key="10">
    <source>
        <dbReference type="EMBL" id="KAB7501514.1"/>
    </source>
</evidence>
<feature type="chain" id="PRO_5024278690" description="MICOS complex subunit" evidence="9">
    <location>
        <begin position="23"/>
        <end position="304"/>
    </location>
</feature>
<dbReference type="EMBL" id="SEYY01010369">
    <property type="protein sequence ID" value="KAB7501514.1"/>
    <property type="molecule type" value="Genomic_DNA"/>
</dbReference>
<feature type="compositionally biased region" description="Polar residues" evidence="8">
    <location>
        <begin position="187"/>
        <end position="199"/>
    </location>
</feature>
<keyword evidence="11" id="KW-1185">Reference proteome</keyword>
<feature type="compositionally biased region" description="Basic and acidic residues" evidence="8">
    <location>
        <begin position="244"/>
        <end position="272"/>
    </location>
</feature>
<comment type="subunit">
    <text evidence="7">Component of the mitochondrial contact site and cristae organizing system (MICOS) complex.</text>
</comment>
<evidence type="ECO:0000256" key="5">
    <source>
        <dbReference type="ARBA" id="ARBA00023128"/>
    </source>
</evidence>
<dbReference type="AlphaFoldDB" id="A0A5N5T4M6"/>
<dbReference type="InterPro" id="IPR033182">
    <property type="entry name" value="MIC26/MIC27_animal"/>
</dbReference>
<proteinExistence type="inferred from homology"/>
<comment type="subcellular location">
    <subcellularLocation>
        <location evidence="7">Mitochondrion inner membrane</location>
    </subcellularLocation>
    <subcellularLocation>
        <location evidence="1">Mitochondrion membrane</location>
    </subcellularLocation>
</comment>
<comment type="similarity">
    <text evidence="2">Belongs to the apolipoprotein O/MICOS complex subunit Mic27 family.</text>
</comment>
<evidence type="ECO:0000256" key="6">
    <source>
        <dbReference type="ARBA" id="ARBA00023136"/>
    </source>
</evidence>